<feature type="compositionally biased region" description="Polar residues" evidence="1">
    <location>
        <begin position="242"/>
        <end position="253"/>
    </location>
</feature>
<feature type="region of interest" description="Disordered" evidence="1">
    <location>
        <begin position="242"/>
        <end position="295"/>
    </location>
</feature>
<evidence type="ECO:0000313" key="2">
    <source>
        <dbReference type="EMBL" id="CAG6648003.1"/>
    </source>
</evidence>
<protein>
    <submittedName>
        <fullName evidence="2">Uncharacterized protein</fullName>
    </submittedName>
</protein>
<dbReference type="AlphaFoldDB" id="A0A8D8W6V2"/>
<evidence type="ECO:0000256" key="1">
    <source>
        <dbReference type="SAM" id="MobiDB-lite"/>
    </source>
</evidence>
<reference evidence="2" key="1">
    <citation type="submission" date="2021-05" db="EMBL/GenBank/DDBJ databases">
        <authorList>
            <person name="Alioto T."/>
            <person name="Alioto T."/>
            <person name="Gomez Garrido J."/>
        </authorList>
    </citation>
    <scope>NUCLEOTIDE SEQUENCE</scope>
</reference>
<name>A0A8D8W6V2_9HEMI</name>
<organism evidence="2">
    <name type="scientific">Cacopsylla melanoneura</name>
    <dbReference type="NCBI Taxonomy" id="428564"/>
    <lineage>
        <taxon>Eukaryota</taxon>
        <taxon>Metazoa</taxon>
        <taxon>Ecdysozoa</taxon>
        <taxon>Arthropoda</taxon>
        <taxon>Hexapoda</taxon>
        <taxon>Insecta</taxon>
        <taxon>Pterygota</taxon>
        <taxon>Neoptera</taxon>
        <taxon>Paraneoptera</taxon>
        <taxon>Hemiptera</taxon>
        <taxon>Sternorrhyncha</taxon>
        <taxon>Psylloidea</taxon>
        <taxon>Psyllidae</taxon>
        <taxon>Psyllinae</taxon>
        <taxon>Cacopsylla</taxon>
    </lineage>
</organism>
<proteinExistence type="predicted"/>
<feature type="compositionally biased region" description="Acidic residues" evidence="1">
    <location>
        <begin position="269"/>
        <end position="282"/>
    </location>
</feature>
<sequence length="295" mass="32928">MKLNQEPIKQDVKKSEYAFNIKQLPDFQLLEIHERQAKILKNKFLLNKLPDKGAKLIAKNEAIETELELRKKTTDDIITCISELKIEDPSQTKDAENKHTDENAQGLNCADKSLSSSCSSLSHEGSNTGTLAACCAVDKFAVSRSSRLDAIPAQERFIPAQCAKTKTGPPCAQAKSSKQYTEKDLSAACTPGGKYDVKQVSLTDVVKLKGRETTYLKELEIKEAQDRLSSLEFGVSASTTLMKPLSTTPMNYRSRSSDNEHDEESHEELSEEEVEECIDEDEQDRRGTISYTIQE</sequence>
<feature type="compositionally biased region" description="Basic and acidic residues" evidence="1">
    <location>
        <begin position="255"/>
        <end position="268"/>
    </location>
</feature>
<accession>A0A8D8W6V2</accession>
<dbReference type="EMBL" id="HBUF01149929">
    <property type="protein sequence ID" value="CAG6648003.1"/>
    <property type="molecule type" value="Transcribed_RNA"/>
</dbReference>